<protein>
    <submittedName>
        <fullName evidence="1">Uncharacterized protein</fullName>
    </submittedName>
</protein>
<keyword evidence="2" id="KW-1185">Reference proteome</keyword>
<dbReference type="GeneID" id="76196421"/>
<gene>
    <name evidence="1" type="ORF">HHE01_14400</name>
</gene>
<name>A0A0K2Y7U8_HELHE</name>
<dbReference type="Proteomes" id="UP000046090">
    <property type="component" value="Unassembled WGS sequence"/>
</dbReference>
<evidence type="ECO:0000313" key="1">
    <source>
        <dbReference type="EMBL" id="CRI33754.1"/>
    </source>
</evidence>
<dbReference type="RefSeq" id="WP_015107613.1">
    <property type="nucleotide sequence ID" value="NZ_AP026684.1"/>
</dbReference>
<proteinExistence type="predicted"/>
<evidence type="ECO:0000313" key="2">
    <source>
        <dbReference type="Proteomes" id="UP000046090"/>
    </source>
</evidence>
<dbReference type="EMBL" id="CDMK01000001">
    <property type="protein sequence ID" value="CRI33754.1"/>
    <property type="molecule type" value="Genomic_DNA"/>
</dbReference>
<accession>A0A0K2Y7U8</accession>
<dbReference type="AlphaFoldDB" id="A0A0K2Y7U8"/>
<reference evidence="2" key="1">
    <citation type="submission" date="2014-12" db="EMBL/GenBank/DDBJ databases">
        <authorList>
            <person name="Smet A."/>
        </authorList>
    </citation>
    <scope>NUCLEOTIDE SEQUENCE [LARGE SCALE GENOMIC DNA]</scope>
</reference>
<organism evidence="1 2">
    <name type="scientific">Helicobacter heilmannii</name>
    <dbReference type="NCBI Taxonomy" id="35817"/>
    <lineage>
        <taxon>Bacteria</taxon>
        <taxon>Pseudomonadati</taxon>
        <taxon>Campylobacterota</taxon>
        <taxon>Epsilonproteobacteria</taxon>
        <taxon>Campylobacterales</taxon>
        <taxon>Helicobacteraceae</taxon>
        <taxon>Helicobacter</taxon>
    </lineage>
</organism>
<sequence length="203" mass="23168">MEIKENLTQVKEEFKSDEKLLESAFRLEKLYNRYKYVLWALVVLALAWWGYTKFQQTQKDKRTQEITALYNEVLANPNNTAPLDKLQEQAPELAELYSYAQALKNKDTKTLSSLSHAKNPIVKALASYYTASYNRDLKALKALDLPALQDFIRLQQAYLLHSDPKAAKEMKALITTIPPTSGIYPIASLLRHYPATGTQKVAQ</sequence>